<evidence type="ECO:0000313" key="9">
    <source>
        <dbReference type="EMBL" id="NWT97251.1"/>
    </source>
</evidence>
<evidence type="ECO:0000313" key="10">
    <source>
        <dbReference type="Proteomes" id="UP000524542"/>
    </source>
</evidence>
<dbReference type="SMART" id="SM00451">
    <property type="entry name" value="ZnF_U1"/>
    <property type="match status" value="4"/>
</dbReference>
<gene>
    <name evidence="9" type="primary">Znf385c</name>
    <name evidence="9" type="ORF">UROPYL_R09502</name>
</gene>
<dbReference type="GO" id="GO:0003676">
    <property type="term" value="F:nucleic acid binding"/>
    <property type="evidence" value="ECO:0007669"/>
    <property type="project" value="InterPro"/>
</dbReference>
<feature type="region of interest" description="Disordered" evidence="7">
    <location>
        <begin position="1"/>
        <end position="26"/>
    </location>
</feature>
<organism evidence="9 10">
    <name type="scientific">Urocynchramus pylzowi</name>
    <dbReference type="NCBI Taxonomy" id="571890"/>
    <lineage>
        <taxon>Eukaryota</taxon>
        <taxon>Metazoa</taxon>
        <taxon>Chordata</taxon>
        <taxon>Craniata</taxon>
        <taxon>Vertebrata</taxon>
        <taxon>Euteleostomi</taxon>
        <taxon>Archelosauria</taxon>
        <taxon>Archosauria</taxon>
        <taxon>Dinosauria</taxon>
        <taxon>Saurischia</taxon>
        <taxon>Theropoda</taxon>
        <taxon>Coelurosauria</taxon>
        <taxon>Aves</taxon>
        <taxon>Neognathae</taxon>
        <taxon>Neoaves</taxon>
        <taxon>Telluraves</taxon>
        <taxon>Australaves</taxon>
        <taxon>Passeriformes</taxon>
        <taxon>Passeroidea</taxon>
        <taxon>Fringillidae</taxon>
        <taxon>Urocynchramus</taxon>
    </lineage>
</organism>
<protein>
    <submittedName>
        <fullName evidence="9">Z385C protein</fullName>
    </submittedName>
</protein>
<dbReference type="EMBL" id="VZRH01003816">
    <property type="protein sequence ID" value="NWT97251.1"/>
    <property type="molecule type" value="Genomic_DNA"/>
</dbReference>
<keyword evidence="3" id="KW-0677">Repeat</keyword>
<evidence type="ECO:0000256" key="5">
    <source>
        <dbReference type="ARBA" id="ARBA00022833"/>
    </source>
</evidence>
<evidence type="ECO:0000256" key="3">
    <source>
        <dbReference type="ARBA" id="ARBA00022737"/>
    </source>
</evidence>
<dbReference type="AlphaFoldDB" id="A0A7K5SYV1"/>
<proteinExistence type="predicted"/>
<evidence type="ECO:0000256" key="1">
    <source>
        <dbReference type="ARBA" id="ARBA00004123"/>
    </source>
</evidence>
<comment type="caution">
    <text evidence="9">The sequence shown here is derived from an EMBL/GenBank/DDBJ whole genome shotgun (WGS) entry which is preliminary data.</text>
</comment>
<dbReference type="PROSITE" id="PS00028">
    <property type="entry name" value="ZINC_FINGER_C2H2_1"/>
    <property type="match status" value="2"/>
</dbReference>
<dbReference type="SMART" id="SM00355">
    <property type="entry name" value="ZnF_C2H2"/>
    <property type="match status" value="4"/>
</dbReference>
<evidence type="ECO:0000256" key="4">
    <source>
        <dbReference type="ARBA" id="ARBA00022771"/>
    </source>
</evidence>
<keyword evidence="2" id="KW-0479">Metal-binding</keyword>
<comment type="subcellular location">
    <subcellularLocation>
        <location evidence="1">Nucleus</location>
    </subcellularLocation>
</comment>
<dbReference type="GO" id="GO:0005634">
    <property type="term" value="C:nucleus"/>
    <property type="evidence" value="ECO:0007669"/>
    <property type="project" value="UniProtKB-SubCell"/>
</dbReference>
<evidence type="ECO:0000256" key="2">
    <source>
        <dbReference type="ARBA" id="ARBA00022723"/>
    </source>
</evidence>
<reference evidence="9 10" key="1">
    <citation type="submission" date="2019-09" db="EMBL/GenBank/DDBJ databases">
        <title>Bird 10,000 Genomes (B10K) Project - Family phase.</title>
        <authorList>
            <person name="Zhang G."/>
        </authorList>
    </citation>
    <scope>NUCLEOTIDE SEQUENCE [LARGE SCALE GENOMIC DNA]</scope>
    <source>
        <strain evidence="9">B10K-DU-012-38</strain>
        <tissue evidence="9">Muscle</tissue>
    </source>
</reference>
<evidence type="ECO:0000259" key="8">
    <source>
        <dbReference type="PROSITE" id="PS00028"/>
    </source>
</evidence>
<dbReference type="Gene3D" id="3.30.160.60">
    <property type="entry name" value="Classic Zinc Finger"/>
    <property type="match status" value="4"/>
</dbReference>
<name>A0A7K5SYV1_9FRIN</name>
<evidence type="ECO:0000256" key="7">
    <source>
        <dbReference type="SAM" id="MobiDB-lite"/>
    </source>
</evidence>
<feature type="non-terminal residue" evidence="9">
    <location>
        <position position="490"/>
    </location>
</feature>
<dbReference type="InterPro" id="IPR003604">
    <property type="entry name" value="Matrin/U1-like-C_Znf_C2H2"/>
</dbReference>
<dbReference type="Pfam" id="PF12874">
    <property type="entry name" value="zf-met"/>
    <property type="match status" value="4"/>
</dbReference>
<keyword evidence="6" id="KW-0539">Nucleus</keyword>
<feature type="region of interest" description="Disordered" evidence="7">
    <location>
        <begin position="382"/>
        <end position="405"/>
    </location>
</feature>
<dbReference type="SUPFAM" id="SSF57667">
    <property type="entry name" value="beta-beta-alpha zinc fingers"/>
    <property type="match status" value="4"/>
</dbReference>
<keyword evidence="5" id="KW-0862">Zinc</keyword>
<feature type="domain" description="C2H2-type" evidence="8">
    <location>
        <begin position="368"/>
        <end position="390"/>
    </location>
</feature>
<dbReference type="PANTHER" id="PTHR23067">
    <property type="entry name" value="DOUBLE-STRANDED RNA-BINDING ZINC FINGER PROTEIN"/>
    <property type="match status" value="1"/>
</dbReference>
<keyword evidence="10" id="KW-1185">Reference proteome</keyword>
<dbReference type="InterPro" id="IPR051845">
    <property type="entry name" value="Znf385"/>
</dbReference>
<dbReference type="GO" id="GO:0008270">
    <property type="term" value="F:zinc ion binding"/>
    <property type="evidence" value="ECO:0007669"/>
    <property type="project" value="UniProtKB-KW"/>
</dbReference>
<dbReference type="InterPro" id="IPR013087">
    <property type="entry name" value="Znf_C2H2_type"/>
</dbReference>
<dbReference type="PANTHER" id="PTHR23067:SF6">
    <property type="entry name" value="ZINC FINGER PROTEIN 385C"/>
    <property type="match status" value="1"/>
</dbReference>
<feature type="region of interest" description="Disordered" evidence="7">
    <location>
        <begin position="208"/>
        <end position="298"/>
    </location>
</feature>
<accession>A0A7K5SYV1</accession>
<dbReference type="InterPro" id="IPR036236">
    <property type="entry name" value="Znf_C2H2_sf"/>
</dbReference>
<sequence>HSPESAVQLVEEASCPPSQPEQRMKREKKHQSFTLCEVCNIQLNSAAQAQIHYNGKSHQKRLKQLNKGKMPAAQGPWHSPPAAVLTLLSPSACPGPSGHSSPLLASLPIPGRPLHPPLDIKHFLTFRLNGTSPLNLFPNFNTMDPVQKAVISHTFGVPAPLKKKQFISCNICHLRFNSANQAEAHYKGHKHARRLKAIEAMKNKQKVVGAAAGTPGQDSTAELAPSPVGSGELGSTGTRGGSVAPLGSPPASELSEGTSDATSVASSSAQAAEAQAAESGSSVSSAPESEKEGKKSKQHLYCPTCKVTVNSLSQLEAHNTGAKHKSMLEGHGTQLRRGRGKLLSRAGHKSKRIGNKGSINIQNKAFHCQVCEIYVNSETQLKQHMSSRRHKDRLAGKPPKPKYSPYNKLQKNAALASKLALQKHLTKTLATRFLPSPLTAAAVCAMPGPLALRPAAATTLFQAPILGPALFRTPPAHVRPTPGPIVFAPY</sequence>
<feature type="compositionally biased region" description="Low complexity" evidence="7">
    <location>
        <begin position="257"/>
        <end position="286"/>
    </location>
</feature>
<feature type="compositionally biased region" description="Gly residues" evidence="7">
    <location>
        <begin position="231"/>
        <end position="240"/>
    </location>
</feature>
<feature type="domain" description="C2H2-type" evidence="8">
    <location>
        <begin position="169"/>
        <end position="191"/>
    </location>
</feature>
<keyword evidence="4" id="KW-0863">Zinc-finger</keyword>
<dbReference type="Proteomes" id="UP000524542">
    <property type="component" value="Unassembled WGS sequence"/>
</dbReference>
<feature type="non-terminal residue" evidence="9">
    <location>
        <position position="1"/>
    </location>
</feature>
<evidence type="ECO:0000256" key="6">
    <source>
        <dbReference type="ARBA" id="ARBA00023242"/>
    </source>
</evidence>